<dbReference type="PANTHER" id="PTHR13501:SF10">
    <property type="entry name" value="LARGE RIBOSOMAL SUBUNIT PROTEIN UL22M"/>
    <property type="match status" value="1"/>
</dbReference>
<dbReference type="Pfam" id="PF00237">
    <property type="entry name" value="Ribosomal_L22"/>
    <property type="match status" value="1"/>
</dbReference>
<evidence type="ECO:0000256" key="3">
    <source>
        <dbReference type="ARBA" id="ARBA00023274"/>
    </source>
</evidence>
<evidence type="ECO:0000313" key="8">
    <source>
        <dbReference type="EMBL" id="MDZ5761185.1"/>
    </source>
</evidence>
<comment type="function">
    <text evidence="7">This protein binds specifically to 23S rRNA; its binding is stimulated by other ribosomal proteins, e.g., L4, L17, and L20. It is important during the early stages of 50S assembly. It makes multiple contacts with different domains of the 23S rRNA in the assembled 50S subunit and ribosome.</text>
</comment>
<comment type="caution">
    <text evidence="8">The sequence shown here is derived from an EMBL/GenBank/DDBJ whole genome shotgun (WGS) entry which is preliminary data.</text>
</comment>
<dbReference type="GO" id="GO:0019843">
    <property type="term" value="F:rRNA binding"/>
    <property type="evidence" value="ECO:0007669"/>
    <property type="project" value="UniProtKB-KW"/>
</dbReference>
<organism evidence="8 9">
    <name type="scientific">Lyticum sinuosum</name>
    <dbReference type="NCBI Taxonomy" id="1332059"/>
    <lineage>
        <taxon>Bacteria</taxon>
        <taxon>Pseudomonadati</taxon>
        <taxon>Pseudomonadota</taxon>
        <taxon>Alphaproteobacteria</taxon>
        <taxon>Rickettsiales</taxon>
        <taxon>Lyticum</taxon>
    </lineage>
</organism>
<evidence type="ECO:0000256" key="7">
    <source>
        <dbReference type="RuleBase" id="RU004008"/>
    </source>
</evidence>
<name>A0AAE4VJI9_9RICK</name>
<comment type="similarity">
    <text evidence="1 5">Belongs to the universal ribosomal protein uL22 family.</text>
</comment>
<dbReference type="InterPro" id="IPR047867">
    <property type="entry name" value="Ribosomal_uL22_bac/org-type"/>
</dbReference>
<dbReference type="GO" id="GO:0003735">
    <property type="term" value="F:structural constituent of ribosome"/>
    <property type="evidence" value="ECO:0007669"/>
    <property type="project" value="InterPro"/>
</dbReference>
<dbReference type="AlphaFoldDB" id="A0AAE4VJI9"/>
<dbReference type="InterPro" id="IPR001063">
    <property type="entry name" value="Ribosomal_uL22"/>
</dbReference>
<accession>A0AAE4VJI9</accession>
<dbReference type="CDD" id="cd00336">
    <property type="entry name" value="Ribosomal_L22"/>
    <property type="match status" value="1"/>
</dbReference>
<dbReference type="InterPro" id="IPR036394">
    <property type="entry name" value="Ribosomal_uL22_sf"/>
</dbReference>
<evidence type="ECO:0000256" key="6">
    <source>
        <dbReference type="RuleBase" id="RU004006"/>
    </source>
</evidence>
<evidence type="ECO:0000256" key="1">
    <source>
        <dbReference type="ARBA" id="ARBA00009451"/>
    </source>
</evidence>
<sequence length="121" mass="13809">MTDTKKKLMLCSSPLIKKSAKKLKFTCDLIRGLTVQNAILKLKFSKKKESNDIIKTISSAISNAENNYGYKDISMLKISQIIVNQKRKLKRILIKGRGRTGKMNKKYSIIKIGLDYIENKV</sequence>
<keyword evidence="9" id="KW-1185">Reference proteome</keyword>
<reference evidence="8" key="1">
    <citation type="submission" date="2023-02" db="EMBL/GenBank/DDBJ databases">
        <title>Host association and intracellularity evolved multiple times independently in the Rickettsiales.</title>
        <authorList>
            <person name="Castelli M."/>
            <person name="Nardi T."/>
            <person name="Gammuto L."/>
            <person name="Bellinzona G."/>
            <person name="Sabaneyeva E."/>
            <person name="Potekhin A."/>
            <person name="Serra V."/>
            <person name="Petroni G."/>
            <person name="Sassera D."/>
        </authorList>
    </citation>
    <scope>NUCLEOTIDE SEQUENCE</scope>
    <source>
        <strain evidence="8">USBL-36I1</strain>
    </source>
</reference>
<dbReference type="SUPFAM" id="SSF54843">
    <property type="entry name" value="Ribosomal protein L22"/>
    <property type="match status" value="1"/>
</dbReference>
<dbReference type="Proteomes" id="UP001289135">
    <property type="component" value="Unassembled WGS sequence"/>
</dbReference>
<evidence type="ECO:0000313" key="9">
    <source>
        <dbReference type="Proteomes" id="UP001289135"/>
    </source>
</evidence>
<dbReference type="GO" id="GO:0015934">
    <property type="term" value="C:large ribosomal subunit"/>
    <property type="evidence" value="ECO:0007669"/>
    <property type="project" value="InterPro"/>
</dbReference>
<keyword evidence="6" id="KW-0694">RNA-binding</keyword>
<evidence type="ECO:0000256" key="4">
    <source>
        <dbReference type="ARBA" id="ARBA00035480"/>
    </source>
</evidence>
<evidence type="ECO:0000256" key="2">
    <source>
        <dbReference type="ARBA" id="ARBA00022980"/>
    </source>
</evidence>
<keyword evidence="6" id="KW-0699">rRNA-binding</keyword>
<dbReference type="Gene3D" id="3.90.470.10">
    <property type="entry name" value="Ribosomal protein L22/L17"/>
    <property type="match status" value="1"/>
</dbReference>
<dbReference type="PANTHER" id="PTHR13501">
    <property type="entry name" value="CHLOROPLAST 50S RIBOSOMAL PROTEIN L22-RELATED"/>
    <property type="match status" value="1"/>
</dbReference>
<evidence type="ECO:0000256" key="5">
    <source>
        <dbReference type="RuleBase" id="RU004005"/>
    </source>
</evidence>
<keyword evidence="3 5" id="KW-0687">Ribonucleoprotein</keyword>
<gene>
    <name evidence="8" type="ORF">Lyticum_00352</name>
</gene>
<dbReference type="GO" id="GO:0006412">
    <property type="term" value="P:translation"/>
    <property type="evidence" value="ECO:0007669"/>
    <property type="project" value="InterPro"/>
</dbReference>
<dbReference type="RefSeq" id="WP_322498604.1">
    <property type="nucleotide sequence ID" value="NZ_JARGYU010000001.1"/>
</dbReference>
<keyword evidence="2 5" id="KW-0689">Ribosomal protein</keyword>
<protein>
    <recommendedName>
        <fullName evidence="4 7">50S ribosomal protein L22</fullName>
    </recommendedName>
</protein>
<comment type="subunit">
    <text evidence="6">Part of the 50S ribosomal subunit.</text>
</comment>
<dbReference type="EMBL" id="JARGYU010000001">
    <property type="protein sequence ID" value="MDZ5761185.1"/>
    <property type="molecule type" value="Genomic_DNA"/>
</dbReference>
<proteinExistence type="inferred from homology"/>